<name>A0A8S1F4X0_9PELO</name>
<organism evidence="3 4">
    <name type="scientific">Caenorhabditis bovis</name>
    <dbReference type="NCBI Taxonomy" id="2654633"/>
    <lineage>
        <taxon>Eukaryota</taxon>
        <taxon>Metazoa</taxon>
        <taxon>Ecdysozoa</taxon>
        <taxon>Nematoda</taxon>
        <taxon>Chromadorea</taxon>
        <taxon>Rhabditida</taxon>
        <taxon>Rhabditina</taxon>
        <taxon>Rhabditomorpha</taxon>
        <taxon>Rhabditoidea</taxon>
        <taxon>Rhabditidae</taxon>
        <taxon>Peloderinae</taxon>
        <taxon>Caenorhabditis</taxon>
    </lineage>
</organism>
<evidence type="ECO:0000313" key="3">
    <source>
        <dbReference type="EMBL" id="CAB3408950.1"/>
    </source>
</evidence>
<dbReference type="InterPro" id="IPR009816">
    <property type="entry name" value="SPATS2-like"/>
</dbReference>
<feature type="region of interest" description="Disordered" evidence="2">
    <location>
        <begin position="71"/>
        <end position="100"/>
    </location>
</feature>
<reference evidence="3 4" key="1">
    <citation type="submission" date="2020-04" db="EMBL/GenBank/DDBJ databases">
        <authorList>
            <person name="Laetsch R D."/>
            <person name="Stevens L."/>
            <person name="Kumar S."/>
            <person name="Blaxter L. M."/>
        </authorList>
    </citation>
    <scope>NUCLEOTIDE SEQUENCE [LARGE SCALE GENOMIC DNA]</scope>
</reference>
<dbReference type="EMBL" id="CADEPM010000007">
    <property type="protein sequence ID" value="CAB3408950.1"/>
    <property type="molecule type" value="Genomic_DNA"/>
</dbReference>
<feature type="region of interest" description="Disordered" evidence="2">
    <location>
        <begin position="185"/>
        <end position="245"/>
    </location>
</feature>
<dbReference type="Proteomes" id="UP000494206">
    <property type="component" value="Unassembled WGS sequence"/>
</dbReference>
<dbReference type="InterPro" id="IPR009060">
    <property type="entry name" value="UBA-like_sf"/>
</dbReference>
<dbReference type="GO" id="GO:0005737">
    <property type="term" value="C:cytoplasm"/>
    <property type="evidence" value="ECO:0007669"/>
    <property type="project" value="TreeGrafter"/>
</dbReference>
<feature type="compositionally biased region" description="Polar residues" evidence="2">
    <location>
        <begin position="185"/>
        <end position="203"/>
    </location>
</feature>
<feature type="compositionally biased region" description="Low complexity" evidence="2">
    <location>
        <begin position="82"/>
        <end position="97"/>
    </location>
</feature>
<comment type="caution">
    <text evidence="3">The sequence shown here is derived from an EMBL/GenBank/DDBJ whole genome shotgun (WGS) entry which is preliminary data.</text>
</comment>
<proteinExistence type="inferred from homology"/>
<evidence type="ECO:0000256" key="2">
    <source>
        <dbReference type="SAM" id="MobiDB-lite"/>
    </source>
</evidence>
<gene>
    <name evidence="3" type="ORF">CBOVIS_LOCUS10667</name>
</gene>
<keyword evidence="4" id="KW-1185">Reference proteome</keyword>
<evidence type="ECO:0000256" key="1">
    <source>
        <dbReference type="ARBA" id="ARBA00007105"/>
    </source>
</evidence>
<feature type="compositionally biased region" description="Basic residues" evidence="2">
    <location>
        <begin position="71"/>
        <end position="81"/>
    </location>
</feature>
<accession>A0A8S1F4X0</accession>
<feature type="compositionally biased region" description="Polar residues" evidence="2">
    <location>
        <begin position="212"/>
        <end position="232"/>
    </location>
</feature>
<dbReference type="PANTHER" id="PTHR15623">
    <property type="entry name" value="SPERMATOGENESIS-ASSOCIATED SERINE-RICH PROTEIN 2-RELATED"/>
    <property type="match status" value="1"/>
</dbReference>
<dbReference type="PANTHER" id="PTHR15623:SF11">
    <property type="entry name" value="SPERMATOGENESIS-ASSOCIATED SERINE-RICH PROTEIN 2"/>
    <property type="match status" value="1"/>
</dbReference>
<feature type="region of interest" description="Disordered" evidence="2">
    <location>
        <begin position="282"/>
        <end position="323"/>
    </location>
</feature>
<dbReference type="OrthoDB" id="6136201at2759"/>
<dbReference type="SUPFAM" id="SSF46934">
    <property type="entry name" value="UBA-like"/>
    <property type="match status" value="1"/>
</dbReference>
<feature type="compositionally biased region" description="Basic and acidic residues" evidence="2">
    <location>
        <begin position="313"/>
        <end position="323"/>
    </location>
</feature>
<protein>
    <submittedName>
        <fullName evidence="3">Uncharacterized protein</fullName>
    </submittedName>
</protein>
<evidence type="ECO:0000313" key="4">
    <source>
        <dbReference type="Proteomes" id="UP000494206"/>
    </source>
</evidence>
<dbReference type="AlphaFoldDB" id="A0A8S1F4X0"/>
<sequence length="323" mass="33389">MAPNQSEKKLIADKVAKVREVVDNATTNDIVMVLHSFDLDVNKTIQAFCEDGAASILGDWVTSSGVSVAAAKKKKNKKSKGKSAAATETPSTATTDAVPPAAKSHVAPEIVSKPQAVAQKTTGTPAAAVSSDPLSTAFNAIRLALNDREKALKATLSANPKAQLSLDATALLNAISSFGTTQKLVANGKPSNQPKSVPQTTSPAPAAPIKHATSQSSITSSVGADSGVNLSPTHKEEKKAPAKKQTVVSAGGFQMSSEGLSADQLSALQQSLAMSLAARGLDTSVLTSSENISRRPRPNKGDNKKGGNQGKQHQKEQPKLSIL</sequence>
<comment type="similarity">
    <text evidence="1">Belongs to the SPATS2 family.</text>
</comment>